<evidence type="ECO:0000259" key="7">
    <source>
        <dbReference type="PROSITE" id="PS50171"/>
    </source>
</evidence>
<name>A0ABR3QEE3_9TREE</name>
<protein>
    <recommendedName>
        <fullName evidence="7">Matrin-type domain-containing protein</fullName>
    </recommendedName>
</protein>
<feature type="compositionally biased region" description="Basic and acidic residues" evidence="6">
    <location>
        <begin position="179"/>
        <end position="192"/>
    </location>
</feature>
<comment type="subcellular location">
    <subcellularLocation>
        <location evidence="1">Nucleus</location>
    </subcellularLocation>
</comment>
<dbReference type="Gene3D" id="3.30.160.60">
    <property type="entry name" value="Classic Zinc Finger"/>
    <property type="match status" value="1"/>
</dbReference>
<gene>
    <name evidence="8" type="ORF">Q8F55_000838</name>
</gene>
<keyword evidence="4" id="KW-0862">Zinc</keyword>
<dbReference type="InterPro" id="IPR003604">
    <property type="entry name" value="Matrin/U1-like-C_Znf_C2H2"/>
</dbReference>
<organism evidence="8 9">
    <name type="scientific">Vanrija albida</name>
    <dbReference type="NCBI Taxonomy" id="181172"/>
    <lineage>
        <taxon>Eukaryota</taxon>
        <taxon>Fungi</taxon>
        <taxon>Dikarya</taxon>
        <taxon>Basidiomycota</taxon>
        <taxon>Agaricomycotina</taxon>
        <taxon>Tremellomycetes</taxon>
        <taxon>Trichosporonales</taxon>
        <taxon>Trichosporonaceae</taxon>
        <taxon>Vanrija</taxon>
    </lineage>
</organism>
<keyword evidence="3" id="KW-0863">Zinc-finger</keyword>
<evidence type="ECO:0000313" key="9">
    <source>
        <dbReference type="Proteomes" id="UP001565368"/>
    </source>
</evidence>
<evidence type="ECO:0000256" key="2">
    <source>
        <dbReference type="ARBA" id="ARBA00022723"/>
    </source>
</evidence>
<dbReference type="Pfam" id="PF06220">
    <property type="entry name" value="zf-U1"/>
    <property type="match status" value="1"/>
</dbReference>
<feature type="compositionally biased region" description="Low complexity" evidence="6">
    <location>
        <begin position="83"/>
        <end position="100"/>
    </location>
</feature>
<feature type="compositionally biased region" description="Basic residues" evidence="6">
    <location>
        <begin position="335"/>
        <end position="347"/>
    </location>
</feature>
<dbReference type="EMBL" id="JBBXJM010000001">
    <property type="protein sequence ID" value="KAL1413089.1"/>
    <property type="molecule type" value="Genomic_DNA"/>
</dbReference>
<dbReference type="Proteomes" id="UP001565368">
    <property type="component" value="Unassembled WGS sequence"/>
</dbReference>
<dbReference type="PANTHER" id="PTHR13173:SF10">
    <property type="entry name" value="WW DOMAIN-BINDING PROTEIN 4"/>
    <property type="match status" value="1"/>
</dbReference>
<keyword evidence="2" id="KW-0479">Metal-binding</keyword>
<evidence type="ECO:0000256" key="5">
    <source>
        <dbReference type="ARBA" id="ARBA00023242"/>
    </source>
</evidence>
<keyword evidence="9" id="KW-1185">Reference proteome</keyword>
<dbReference type="InterPro" id="IPR000690">
    <property type="entry name" value="Matrin/U1-C_Znf_C2H2"/>
</dbReference>
<dbReference type="SMART" id="SM00451">
    <property type="entry name" value="ZnF_U1"/>
    <property type="match status" value="1"/>
</dbReference>
<evidence type="ECO:0000256" key="1">
    <source>
        <dbReference type="ARBA" id="ARBA00004123"/>
    </source>
</evidence>
<proteinExistence type="predicted"/>
<feature type="compositionally biased region" description="Basic and acidic residues" evidence="6">
    <location>
        <begin position="266"/>
        <end position="293"/>
    </location>
</feature>
<feature type="region of interest" description="Disordered" evidence="6">
    <location>
        <begin position="162"/>
        <end position="347"/>
    </location>
</feature>
<feature type="region of interest" description="Disordered" evidence="6">
    <location>
        <begin position="79"/>
        <end position="112"/>
    </location>
</feature>
<reference evidence="8 9" key="1">
    <citation type="submission" date="2023-08" db="EMBL/GenBank/DDBJ databases">
        <title>Annotated Genome Sequence of Vanrija albida AlHP1.</title>
        <authorList>
            <person name="Herzog R."/>
        </authorList>
    </citation>
    <scope>NUCLEOTIDE SEQUENCE [LARGE SCALE GENOMIC DNA]</scope>
    <source>
        <strain evidence="8 9">AlHP1</strain>
    </source>
</reference>
<keyword evidence="5" id="KW-0539">Nucleus</keyword>
<dbReference type="PROSITE" id="PS50171">
    <property type="entry name" value="ZF_MATRIN"/>
    <property type="match status" value="1"/>
</dbReference>
<accession>A0ABR3QEE3</accession>
<evidence type="ECO:0000256" key="4">
    <source>
        <dbReference type="ARBA" id="ARBA00022833"/>
    </source>
</evidence>
<comment type="caution">
    <text evidence="8">The sequence shown here is derived from an EMBL/GenBank/DDBJ whole genome shotgun (WGS) entry which is preliminary data.</text>
</comment>
<dbReference type="SUPFAM" id="SSF57667">
    <property type="entry name" value="beta-beta-alpha zinc fingers"/>
    <property type="match status" value="1"/>
</dbReference>
<feature type="compositionally biased region" description="Low complexity" evidence="6">
    <location>
        <begin position="310"/>
        <end position="324"/>
    </location>
</feature>
<feature type="domain" description="Matrin-type" evidence="7">
    <location>
        <begin position="11"/>
        <end position="42"/>
    </location>
</feature>
<evidence type="ECO:0000313" key="8">
    <source>
        <dbReference type="EMBL" id="KAL1413089.1"/>
    </source>
</evidence>
<feature type="compositionally biased region" description="Low complexity" evidence="6">
    <location>
        <begin position="201"/>
        <end position="224"/>
    </location>
</feature>
<evidence type="ECO:0000256" key="6">
    <source>
        <dbReference type="SAM" id="MobiDB-lite"/>
    </source>
</evidence>
<feature type="compositionally biased region" description="Pro residues" evidence="6">
    <location>
        <begin position="225"/>
        <end position="238"/>
    </location>
</feature>
<dbReference type="GeneID" id="95981881"/>
<dbReference type="RefSeq" id="XP_069213033.1">
    <property type="nucleotide sequence ID" value="XM_069349489.1"/>
</dbReference>
<dbReference type="InterPro" id="IPR040023">
    <property type="entry name" value="WBP4"/>
</dbReference>
<sequence>MSEYWVSKKQYWCKYCSLFIRDDAPSKRLHESGLKHQGNKERFIRDLYKGGERAKRDKEIEAQEYARIEAAAKSAYAKDKGMSAPAAAPRRVAIASSSRTRPPPSSGDKFANYSSAAQLGFDDEETQLTSYEIEQMVRGRGTNVGAWEEVVAPRVTYGADGLPEKRKAEEEAVDEDDPEQFKFSHRDKRPTVWDDDDWDPKAALSGLKLKSKPGEAAVSAEAAALPPPPAPAADPVPPGAGLDRSAWSGKLELGPGSSGAAAAAEGEVKAEESKLAEEGKPDAVPEAQAKDEGTPPESKPAVPDTKPEAEAVAEPPAAAVAAEPEPAPAPAASMFKKRRPPPSSRKK</sequence>
<dbReference type="InterPro" id="IPR036236">
    <property type="entry name" value="Znf_C2H2_sf"/>
</dbReference>
<dbReference type="InterPro" id="IPR013085">
    <property type="entry name" value="U1-CZ_Znf_C2H2"/>
</dbReference>
<evidence type="ECO:0000256" key="3">
    <source>
        <dbReference type="ARBA" id="ARBA00022771"/>
    </source>
</evidence>
<dbReference type="PANTHER" id="PTHR13173">
    <property type="entry name" value="WW DOMAIN BINDING PROTEIN 4"/>
    <property type="match status" value="1"/>
</dbReference>